<accession>A0A543DXD6</accession>
<gene>
    <name evidence="3" type="ORF">FB558_0674</name>
</gene>
<feature type="region of interest" description="Disordered" evidence="1">
    <location>
        <begin position="1"/>
        <end position="47"/>
    </location>
</feature>
<organism evidence="3 4">
    <name type="scientific">Pseudonocardia kunmingensis</name>
    <dbReference type="NCBI Taxonomy" id="630975"/>
    <lineage>
        <taxon>Bacteria</taxon>
        <taxon>Bacillati</taxon>
        <taxon>Actinomycetota</taxon>
        <taxon>Actinomycetes</taxon>
        <taxon>Pseudonocardiales</taxon>
        <taxon>Pseudonocardiaceae</taxon>
        <taxon>Pseudonocardia</taxon>
    </lineage>
</organism>
<reference evidence="3 4" key="1">
    <citation type="submission" date="2019-06" db="EMBL/GenBank/DDBJ databases">
        <title>Sequencing the genomes of 1000 actinobacteria strains.</title>
        <authorList>
            <person name="Klenk H.-P."/>
        </authorList>
    </citation>
    <scope>NUCLEOTIDE SEQUENCE [LARGE SCALE GENOMIC DNA]</scope>
    <source>
        <strain evidence="3 4">DSM 45301</strain>
    </source>
</reference>
<evidence type="ECO:0000256" key="1">
    <source>
        <dbReference type="SAM" id="MobiDB-lite"/>
    </source>
</evidence>
<keyword evidence="4" id="KW-1185">Reference proteome</keyword>
<evidence type="ECO:0000313" key="3">
    <source>
        <dbReference type="EMBL" id="TQM13919.1"/>
    </source>
</evidence>
<dbReference type="RefSeq" id="WP_142047961.1">
    <property type="nucleotide sequence ID" value="NZ_VFPA01000001.1"/>
</dbReference>
<dbReference type="EMBL" id="VFPA01000001">
    <property type="protein sequence ID" value="TQM13919.1"/>
    <property type="molecule type" value="Genomic_DNA"/>
</dbReference>
<evidence type="ECO:0000313" key="4">
    <source>
        <dbReference type="Proteomes" id="UP000315677"/>
    </source>
</evidence>
<sequence length="143" mass="15169">MDPENRSDEDESGVLEPEDSLDDRGVRDVLDEGWSPPERPWAVTGWGTTAREEAGGESLEARLARELPDGVVWDGDGLGDTSDTDGELRDDEVGDVRAGRLVAADGAYGDELFARDAGIDGGAASAEEAAVHLVTERNGLDDD</sequence>
<dbReference type="Pfam" id="PF18970">
    <property type="entry name" value="DUF5709"/>
    <property type="match status" value="1"/>
</dbReference>
<evidence type="ECO:0000259" key="2">
    <source>
        <dbReference type="Pfam" id="PF18970"/>
    </source>
</evidence>
<protein>
    <recommendedName>
        <fullName evidence="2">DUF5709 domain-containing protein</fullName>
    </recommendedName>
</protein>
<name>A0A543DXD6_9PSEU</name>
<feature type="domain" description="DUF5709" evidence="2">
    <location>
        <begin position="92"/>
        <end position="136"/>
    </location>
</feature>
<proteinExistence type="predicted"/>
<dbReference type="AlphaFoldDB" id="A0A543DXD6"/>
<comment type="caution">
    <text evidence="3">The sequence shown here is derived from an EMBL/GenBank/DDBJ whole genome shotgun (WGS) entry which is preliminary data.</text>
</comment>
<dbReference type="OrthoDB" id="3212066at2"/>
<dbReference type="Proteomes" id="UP000315677">
    <property type="component" value="Unassembled WGS sequence"/>
</dbReference>
<dbReference type="InterPro" id="IPR043763">
    <property type="entry name" value="DUF5709"/>
</dbReference>
<feature type="compositionally biased region" description="Acidic residues" evidence="1">
    <location>
        <begin position="7"/>
        <end position="21"/>
    </location>
</feature>